<dbReference type="GO" id="GO:0003723">
    <property type="term" value="F:RNA binding"/>
    <property type="evidence" value="ECO:0007669"/>
    <property type="project" value="UniProtKB-KW"/>
</dbReference>
<evidence type="ECO:0000256" key="10">
    <source>
        <dbReference type="ARBA" id="ARBA00060965"/>
    </source>
</evidence>
<dbReference type="CDD" id="cd00165">
    <property type="entry name" value="S4"/>
    <property type="match status" value="1"/>
</dbReference>
<comment type="subunit">
    <text evidence="11">Homodimer.</text>
</comment>
<keyword evidence="2 11" id="KW-0963">Cytoplasm</keyword>
<comment type="similarity">
    <text evidence="10 11">Belongs to the class-I aminoacyl-tRNA synthetase family. TyrS type 1 subfamily.</text>
</comment>
<dbReference type="SUPFAM" id="SSF55174">
    <property type="entry name" value="Alpha-L RNA-binding motif"/>
    <property type="match status" value="1"/>
</dbReference>
<dbReference type="InterPro" id="IPR024107">
    <property type="entry name" value="Tyr-tRNA-ligase_bac_1"/>
</dbReference>
<organism evidence="14 15">
    <name type="scientific">Pannonibacter indicus</name>
    <dbReference type="NCBI Taxonomy" id="466044"/>
    <lineage>
        <taxon>Bacteria</taxon>
        <taxon>Pseudomonadati</taxon>
        <taxon>Pseudomonadota</taxon>
        <taxon>Alphaproteobacteria</taxon>
        <taxon>Hyphomicrobiales</taxon>
        <taxon>Stappiaceae</taxon>
        <taxon>Pannonibacter</taxon>
    </lineage>
</organism>
<keyword evidence="4 11" id="KW-0547">Nucleotide-binding</keyword>
<dbReference type="AlphaFoldDB" id="A0A0K6I6K2"/>
<dbReference type="InterPro" id="IPR014729">
    <property type="entry name" value="Rossmann-like_a/b/a_fold"/>
</dbReference>
<evidence type="ECO:0000313" key="15">
    <source>
        <dbReference type="Proteomes" id="UP000183900"/>
    </source>
</evidence>
<keyword evidence="5 11" id="KW-0067">ATP-binding</keyword>
<feature type="binding site" evidence="11">
    <location>
        <position position="39"/>
    </location>
    <ligand>
        <name>L-tyrosine</name>
        <dbReference type="ChEBI" id="CHEBI:58315"/>
    </ligand>
</feature>
<dbReference type="Gene3D" id="3.40.50.620">
    <property type="entry name" value="HUPs"/>
    <property type="match status" value="1"/>
</dbReference>
<dbReference type="PROSITE" id="PS50889">
    <property type="entry name" value="S4"/>
    <property type="match status" value="1"/>
</dbReference>
<keyword evidence="3 11" id="KW-0436">Ligase</keyword>
<reference evidence="15" key="1">
    <citation type="submission" date="2015-08" db="EMBL/GenBank/DDBJ databases">
        <authorList>
            <person name="Varghese N."/>
        </authorList>
    </citation>
    <scope>NUCLEOTIDE SEQUENCE [LARGE SCALE GENOMIC DNA]</scope>
    <source>
        <strain evidence="15">DSM 23407</strain>
    </source>
</reference>
<dbReference type="InterPro" id="IPR002305">
    <property type="entry name" value="aa-tRNA-synth_Ic"/>
</dbReference>
<dbReference type="InterPro" id="IPR054608">
    <property type="entry name" value="SYY-like_C"/>
</dbReference>
<dbReference type="InterPro" id="IPR024088">
    <property type="entry name" value="Tyr-tRNA-ligase_bac-type"/>
</dbReference>
<dbReference type="OrthoDB" id="9804243at2"/>
<dbReference type="SUPFAM" id="SSF52374">
    <property type="entry name" value="Nucleotidylyl transferase"/>
    <property type="match status" value="1"/>
</dbReference>
<dbReference type="InterPro" id="IPR002307">
    <property type="entry name" value="Tyr-tRNA-ligase"/>
</dbReference>
<dbReference type="FunFam" id="3.40.50.620:FF:000008">
    <property type="entry name" value="Tyrosine--tRNA ligase"/>
    <property type="match status" value="1"/>
</dbReference>
<evidence type="ECO:0000256" key="2">
    <source>
        <dbReference type="ARBA" id="ARBA00022490"/>
    </source>
</evidence>
<feature type="binding site" evidence="11">
    <location>
        <position position="176"/>
    </location>
    <ligand>
        <name>L-tyrosine</name>
        <dbReference type="ChEBI" id="CHEBI:58315"/>
    </ligand>
</feature>
<dbReference type="NCBIfam" id="TIGR00234">
    <property type="entry name" value="tyrS"/>
    <property type="match status" value="1"/>
</dbReference>
<dbReference type="EMBL" id="CYHE01000011">
    <property type="protein sequence ID" value="CUA98760.1"/>
    <property type="molecule type" value="Genomic_DNA"/>
</dbReference>
<dbReference type="Gene3D" id="3.10.290.10">
    <property type="entry name" value="RNA-binding S4 domain"/>
    <property type="match status" value="1"/>
</dbReference>
<dbReference type="GO" id="GO:0004831">
    <property type="term" value="F:tyrosine-tRNA ligase activity"/>
    <property type="evidence" value="ECO:0007669"/>
    <property type="project" value="UniProtKB-UniRule"/>
</dbReference>
<dbReference type="PANTHER" id="PTHR11766">
    <property type="entry name" value="TYROSYL-TRNA SYNTHETASE"/>
    <property type="match status" value="1"/>
</dbReference>
<evidence type="ECO:0000256" key="3">
    <source>
        <dbReference type="ARBA" id="ARBA00022598"/>
    </source>
</evidence>
<dbReference type="GO" id="GO:0005524">
    <property type="term" value="F:ATP binding"/>
    <property type="evidence" value="ECO:0007669"/>
    <property type="project" value="UniProtKB-UniRule"/>
</dbReference>
<dbReference type="RefSeq" id="WP_055456454.1">
    <property type="nucleotide sequence ID" value="NZ_CYHE01000011.1"/>
</dbReference>
<dbReference type="Pfam" id="PF22421">
    <property type="entry name" value="SYY_C-terminal"/>
    <property type="match status" value="1"/>
</dbReference>
<keyword evidence="7 11" id="KW-0648">Protein biosynthesis</keyword>
<comment type="subcellular location">
    <subcellularLocation>
        <location evidence="1 11">Cytoplasm</location>
    </subcellularLocation>
</comment>
<dbReference type="InterPro" id="IPR036986">
    <property type="entry name" value="S4_RNA-bd_sf"/>
</dbReference>
<feature type="binding site" evidence="11">
    <location>
        <position position="180"/>
    </location>
    <ligand>
        <name>L-tyrosine</name>
        <dbReference type="ChEBI" id="CHEBI:58315"/>
    </ligand>
</feature>
<keyword evidence="15" id="KW-1185">Reference proteome</keyword>
<feature type="short sequence motif" description="'HIGH' region" evidence="11">
    <location>
        <begin position="44"/>
        <end position="53"/>
    </location>
</feature>
<evidence type="ECO:0000256" key="12">
    <source>
        <dbReference type="PROSITE-ProRule" id="PRU00182"/>
    </source>
</evidence>
<evidence type="ECO:0000256" key="11">
    <source>
        <dbReference type="HAMAP-Rule" id="MF_02006"/>
    </source>
</evidence>
<accession>A0A0K6I6K2</accession>
<comment type="function">
    <text evidence="11">Catalyzes the attachment of tyrosine to tRNA(Tyr) in a two-step reaction: tyrosine is first activated by ATP to form Tyr-AMP and then transferred to the acceptor end of tRNA(Tyr).</text>
</comment>
<evidence type="ECO:0000256" key="9">
    <source>
        <dbReference type="ARBA" id="ARBA00048248"/>
    </source>
</evidence>
<evidence type="ECO:0000256" key="1">
    <source>
        <dbReference type="ARBA" id="ARBA00004496"/>
    </source>
</evidence>
<comment type="catalytic activity">
    <reaction evidence="9 11">
        <text>tRNA(Tyr) + L-tyrosine + ATP = L-tyrosyl-tRNA(Tyr) + AMP + diphosphate + H(+)</text>
        <dbReference type="Rhea" id="RHEA:10220"/>
        <dbReference type="Rhea" id="RHEA-COMP:9706"/>
        <dbReference type="Rhea" id="RHEA-COMP:9707"/>
        <dbReference type="ChEBI" id="CHEBI:15378"/>
        <dbReference type="ChEBI" id="CHEBI:30616"/>
        <dbReference type="ChEBI" id="CHEBI:33019"/>
        <dbReference type="ChEBI" id="CHEBI:58315"/>
        <dbReference type="ChEBI" id="CHEBI:78442"/>
        <dbReference type="ChEBI" id="CHEBI:78536"/>
        <dbReference type="ChEBI" id="CHEBI:456215"/>
        <dbReference type="EC" id="6.1.1.1"/>
    </reaction>
</comment>
<feature type="short sequence motif" description="'KMSKS' region" evidence="11">
    <location>
        <begin position="236"/>
        <end position="240"/>
    </location>
</feature>
<evidence type="ECO:0000313" key="14">
    <source>
        <dbReference type="EMBL" id="CUA98760.1"/>
    </source>
</evidence>
<evidence type="ECO:0000259" key="13">
    <source>
        <dbReference type="Pfam" id="PF22421"/>
    </source>
</evidence>
<dbReference type="Proteomes" id="UP000183900">
    <property type="component" value="Unassembled WGS sequence"/>
</dbReference>
<dbReference type="Pfam" id="PF00579">
    <property type="entry name" value="tRNA-synt_1b"/>
    <property type="match status" value="1"/>
</dbReference>
<proteinExistence type="inferred from homology"/>
<dbReference type="GO" id="GO:0006437">
    <property type="term" value="P:tyrosyl-tRNA aminoacylation"/>
    <property type="evidence" value="ECO:0007669"/>
    <property type="project" value="UniProtKB-UniRule"/>
</dbReference>
<feature type="binding site" evidence="11">
    <location>
        <position position="239"/>
    </location>
    <ligand>
        <name>ATP</name>
        <dbReference type="ChEBI" id="CHEBI:30616"/>
    </ligand>
</feature>
<dbReference type="PANTHER" id="PTHR11766:SF0">
    <property type="entry name" value="TYROSINE--TRNA LIGASE, MITOCHONDRIAL"/>
    <property type="match status" value="1"/>
</dbReference>
<sequence>MSEYKSGFLKVLNERGFIHQMSDAEGLDKLLSTETVTAYIGFDCTAPSLHAGSLVTIMMLYWLQQTGHRPIALMGSGTTRVGDPTGKDESRKILSDEDIETNKAGIRKIFDKLLTFGEGPKDAIMLDNADWLMKLNYVEFLRDIGRHFSVNQMIQRDSVRLRLEREQHLSFLEFNYMLLQGYDYLEIYQRTGCRLQMGGSDQWSNILSGVDLLRRKAGVEGFALTAPLLTTASGAKMGKTAAGAVWLNAEQLSPYGYWQYWRNTEDADVERFLKLFTVLPLDEIARLAALQGAEINEAKKILATEATAMIHGREAAEAAAETARRAFEEGQTAEGLPTVDLPKAELEAGLGVLAAFVRAGLCASNGEARRNITGGALKVNDEAVTDDKRSLSLADLTGEGVIKLSMGKKKHVLLRPA</sequence>
<dbReference type="GO" id="GO:0005829">
    <property type="term" value="C:cytosol"/>
    <property type="evidence" value="ECO:0007669"/>
    <property type="project" value="TreeGrafter"/>
</dbReference>
<protein>
    <recommendedName>
        <fullName evidence="11">Tyrosine--tRNA ligase</fullName>
        <ecNumber evidence="11">6.1.1.1</ecNumber>
    </recommendedName>
    <alternativeName>
        <fullName evidence="11">Tyrosyl-tRNA synthetase</fullName>
        <shortName evidence="11">TyrRS</shortName>
    </alternativeName>
</protein>
<gene>
    <name evidence="11" type="primary">tyrS</name>
    <name evidence="14" type="ORF">Ga0061067_11113</name>
</gene>
<feature type="domain" description="Tyrosine--tRNA ligase SYY-like C-terminal" evidence="13">
    <location>
        <begin position="340"/>
        <end position="414"/>
    </location>
</feature>
<evidence type="ECO:0000256" key="7">
    <source>
        <dbReference type="ARBA" id="ARBA00022917"/>
    </source>
</evidence>
<dbReference type="GO" id="GO:0042803">
    <property type="term" value="F:protein homodimerization activity"/>
    <property type="evidence" value="ECO:0007669"/>
    <property type="project" value="UniProtKB-ARBA"/>
</dbReference>
<dbReference type="HAMAP" id="MF_02006">
    <property type="entry name" value="Tyr_tRNA_synth_type1"/>
    <property type="match status" value="1"/>
</dbReference>
<evidence type="ECO:0000256" key="6">
    <source>
        <dbReference type="ARBA" id="ARBA00022884"/>
    </source>
</evidence>
<dbReference type="Gene3D" id="1.10.240.10">
    <property type="entry name" value="Tyrosyl-Transfer RNA Synthetase"/>
    <property type="match status" value="1"/>
</dbReference>
<evidence type="ECO:0000256" key="5">
    <source>
        <dbReference type="ARBA" id="ARBA00022840"/>
    </source>
</evidence>
<dbReference type="EC" id="6.1.1.1" evidence="11"/>
<evidence type="ECO:0000256" key="4">
    <source>
        <dbReference type="ARBA" id="ARBA00022741"/>
    </source>
</evidence>
<keyword evidence="6 12" id="KW-0694">RNA-binding</keyword>
<dbReference type="CDD" id="cd00805">
    <property type="entry name" value="TyrRS_core"/>
    <property type="match status" value="1"/>
</dbReference>
<name>A0A0K6I6K2_9HYPH</name>
<evidence type="ECO:0000256" key="8">
    <source>
        <dbReference type="ARBA" id="ARBA00023146"/>
    </source>
</evidence>
<dbReference type="PRINTS" id="PR01040">
    <property type="entry name" value="TRNASYNTHTYR"/>
</dbReference>
<dbReference type="FunFam" id="1.10.240.10:FF:000001">
    <property type="entry name" value="Tyrosine--tRNA ligase"/>
    <property type="match status" value="1"/>
</dbReference>
<keyword evidence="8 11" id="KW-0030">Aminoacyl-tRNA synthetase</keyword>